<feature type="compositionally biased region" description="Polar residues" evidence="2">
    <location>
        <begin position="1"/>
        <end position="11"/>
    </location>
</feature>
<proteinExistence type="inferred from homology"/>
<dbReference type="InParanoid" id="A0A286U7K2"/>
<dbReference type="SUPFAM" id="SSF51905">
    <property type="entry name" value="FAD/NAD(P)-binding domain"/>
    <property type="match status" value="1"/>
</dbReference>
<dbReference type="Proteomes" id="UP000217199">
    <property type="component" value="Unassembled WGS sequence"/>
</dbReference>
<reference evidence="3 4" key="1">
    <citation type="journal article" date="2017" name="Mol. Ecol.">
        <title>Comparative and population genomic landscape of Phellinus noxius: A hypervariable fungus causing root rot in trees.</title>
        <authorList>
            <person name="Chung C.L."/>
            <person name="Lee T.J."/>
            <person name="Akiba M."/>
            <person name="Lee H.H."/>
            <person name="Kuo T.H."/>
            <person name="Liu D."/>
            <person name="Ke H.M."/>
            <person name="Yokoi T."/>
            <person name="Roa M.B."/>
            <person name="Lu M.J."/>
            <person name="Chang Y.Y."/>
            <person name="Ann P.J."/>
            <person name="Tsai J.N."/>
            <person name="Chen C.Y."/>
            <person name="Tzean S.S."/>
            <person name="Ota Y."/>
            <person name="Hattori T."/>
            <person name="Sahashi N."/>
            <person name="Liou R.F."/>
            <person name="Kikuchi T."/>
            <person name="Tsai I.J."/>
        </authorList>
    </citation>
    <scope>NUCLEOTIDE SEQUENCE [LARGE SCALE GENOMIC DNA]</scope>
    <source>
        <strain evidence="3 4">FFPRI411160</strain>
    </source>
</reference>
<sequence>MLDKTNPSLEISTPAEVDSKTTSHVEVLNSIDPPSPITSSGSEDEPSRKTNSNLNDTTAKSTPSPKVDDKSTVFNILDASIDDDRPFKVIAIGAGFSGVLAGIRFPQRMKNLDLTIYEKNSGVGGTWFSNRYPGIACDVPAHCYQFTFENKADWSSVYSPGPEIRANIESLVEKYKLMRFIKLRHEIVHARYNEDTGKWVLRIRRPAPGSTEDNETFEEFEDTADFVFSGMGVLSRWDWPNIDGLRTFKGRLIHSAAFETDETGWWHSSVKDWGDKKVAVIGGGSSTTQIVPALQPYVGHLYNYVRGKCWLAPSFMSDKMSELLKRDVASTNYIFTDKDREALGDHDFYKNFRKEIDQGMSSSHLLTIKGTEMQVDSQQLFEQHMKDRLKKKPWILNHLKPSFSVACRRLTPGPGYLEALQEDNVDFVPTHIKRITERGIELIDGTHHELDVIICATGYDTSFQYPFDIIGRGGINLRDKYTPHPETYLSICTDGFPNWFTTNGPNSAIGTGSLLLIMERHVDYAVSVARKLQRERLKSIEPKKEAVKDFDDYLEAFFKISVFSEGCSSWYKLGKADGRVVGLWPGSALHAAKAVAFPRWEDFNYEPLDKDVSNRFYWFGDGSTHNEKHMTGDRAWYLNPEEVDYPPVPKN</sequence>
<evidence type="ECO:0000256" key="2">
    <source>
        <dbReference type="SAM" id="MobiDB-lite"/>
    </source>
</evidence>
<dbReference type="Gene3D" id="3.50.50.60">
    <property type="entry name" value="FAD/NAD(P)-binding domain"/>
    <property type="match status" value="2"/>
</dbReference>
<dbReference type="PANTHER" id="PTHR42877:SF7">
    <property type="entry name" value="FLAVIN-BINDING MONOOXYGENASE-RELATED"/>
    <property type="match status" value="1"/>
</dbReference>
<comment type="similarity">
    <text evidence="1">Belongs to the FAD-binding monooxygenase family.</text>
</comment>
<accession>A0A286U7K2</accession>
<feature type="region of interest" description="Disordered" evidence="2">
    <location>
        <begin position="1"/>
        <end position="67"/>
    </location>
</feature>
<evidence type="ECO:0000256" key="1">
    <source>
        <dbReference type="ARBA" id="ARBA00010139"/>
    </source>
</evidence>
<feature type="compositionally biased region" description="Polar residues" evidence="2">
    <location>
        <begin position="49"/>
        <end position="64"/>
    </location>
</feature>
<organism evidence="3 4">
    <name type="scientific">Pyrrhoderma noxium</name>
    <dbReference type="NCBI Taxonomy" id="2282107"/>
    <lineage>
        <taxon>Eukaryota</taxon>
        <taxon>Fungi</taxon>
        <taxon>Dikarya</taxon>
        <taxon>Basidiomycota</taxon>
        <taxon>Agaricomycotina</taxon>
        <taxon>Agaricomycetes</taxon>
        <taxon>Hymenochaetales</taxon>
        <taxon>Hymenochaetaceae</taxon>
        <taxon>Pyrrhoderma</taxon>
    </lineage>
</organism>
<dbReference type="EMBL" id="NBII01000009">
    <property type="protein sequence ID" value="PAV15545.1"/>
    <property type="molecule type" value="Genomic_DNA"/>
</dbReference>
<comment type="caution">
    <text evidence="3">The sequence shown here is derived from an EMBL/GenBank/DDBJ whole genome shotgun (WGS) entry which is preliminary data.</text>
</comment>
<dbReference type="AlphaFoldDB" id="A0A286U7K2"/>
<name>A0A286U7K2_9AGAM</name>
<evidence type="ECO:0000313" key="3">
    <source>
        <dbReference type="EMBL" id="PAV15545.1"/>
    </source>
</evidence>
<keyword evidence="4" id="KW-1185">Reference proteome</keyword>
<dbReference type="PANTHER" id="PTHR42877">
    <property type="entry name" value="L-ORNITHINE N(5)-MONOOXYGENASE-RELATED"/>
    <property type="match status" value="1"/>
</dbReference>
<protein>
    <submittedName>
        <fullName evidence="3">FAD NAD-binding domain-containing</fullName>
    </submittedName>
</protein>
<dbReference type="OrthoDB" id="74360at2759"/>
<gene>
    <name evidence="3" type="ORF">PNOK_0840300</name>
</gene>
<dbReference type="InterPro" id="IPR036188">
    <property type="entry name" value="FAD/NAD-bd_sf"/>
</dbReference>
<dbReference type="Pfam" id="PF13450">
    <property type="entry name" value="NAD_binding_8"/>
    <property type="match status" value="1"/>
</dbReference>
<dbReference type="STRING" id="2282107.A0A286U7K2"/>
<dbReference type="InterPro" id="IPR051209">
    <property type="entry name" value="FAD-bind_Monooxygenase_sf"/>
</dbReference>
<evidence type="ECO:0000313" key="4">
    <source>
        <dbReference type="Proteomes" id="UP000217199"/>
    </source>
</evidence>